<name>A0A2U8QR68_9FLAO</name>
<dbReference type="RefSeq" id="WP_109568022.1">
    <property type="nucleotide sequence ID" value="NZ_CP029463.1"/>
</dbReference>
<dbReference type="KEGG" id="fse:DI487_01160"/>
<organism evidence="1 2">
    <name type="scientific">Flavobacterium sediminis</name>
    <dbReference type="NCBI Taxonomy" id="2201181"/>
    <lineage>
        <taxon>Bacteria</taxon>
        <taxon>Pseudomonadati</taxon>
        <taxon>Bacteroidota</taxon>
        <taxon>Flavobacteriia</taxon>
        <taxon>Flavobacteriales</taxon>
        <taxon>Flavobacteriaceae</taxon>
        <taxon>Flavobacterium</taxon>
    </lineage>
</organism>
<evidence type="ECO:0000313" key="1">
    <source>
        <dbReference type="EMBL" id="AWM12613.1"/>
    </source>
</evidence>
<keyword evidence="2" id="KW-1185">Reference proteome</keyword>
<evidence type="ECO:0000313" key="2">
    <source>
        <dbReference type="Proteomes" id="UP000245429"/>
    </source>
</evidence>
<dbReference type="EMBL" id="CP029463">
    <property type="protein sequence ID" value="AWM12613.1"/>
    <property type="molecule type" value="Genomic_DNA"/>
</dbReference>
<sequence>MKKIFFILLFLIGLYSGFSQSKTNKCKFNFSFEVLNSKENMSPKDEYVSLNWDFSKLNLKKDLVEIEIVPILDCFNGLDATDLRDVVTIKSTDKDFKSTEERKIRHLELMSKCFKYRLIVRNNNCSETSEWKYFSFF</sequence>
<reference evidence="1 2" key="1">
    <citation type="submission" date="2018-05" db="EMBL/GenBank/DDBJ databases">
        <title>Flavobacterium sp. MEBiC07310.</title>
        <authorList>
            <person name="Baek K."/>
        </authorList>
    </citation>
    <scope>NUCLEOTIDE SEQUENCE [LARGE SCALE GENOMIC DNA]</scope>
    <source>
        <strain evidence="1 2">MEBiC07310</strain>
    </source>
</reference>
<dbReference type="OrthoDB" id="1360301at2"/>
<accession>A0A2U8QR68</accession>
<dbReference type="AlphaFoldDB" id="A0A2U8QR68"/>
<dbReference type="Proteomes" id="UP000245429">
    <property type="component" value="Chromosome"/>
</dbReference>
<gene>
    <name evidence="1" type="ORF">DI487_01160</name>
</gene>
<protein>
    <submittedName>
        <fullName evidence="1">Uncharacterized protein</fullName>
    </submittedName>
</protein>
<proteinExistence type="predicted"/>